<dbReference type="Pfam" id="PF05050">
    <property type="entry name" value="Methyltransf_21"/>
    <property type="match status" value="1"/>
</dbReference>
<evidence type="ECO:0000259" key="1">
    <source>
        <dbReference type="Pfam" id="PF05050"/>
    </source>
</evidence>
<dbReference type="EMBL" id="WMBQ01000001">
    <property type="protein sequence ID" value="MTD93583.1"/>
    <property type="molecule type" value="Genomic_DNA"/>
</dbReference>
<keyword evidence="2" id="KW-0808">Transferase</keyword>
<keyword evidence="2" id="KW-0489">Methyltransferase</keyword>
<dbReference type="InterPro" id="IPR006342">
    <property type="entry name" value="FkbM_mtfrase"/>
</dbReference>
<comment type="caution">
    <text evidence="2">The sequence shown here is derived from an EMBL/GenBank/DDBJ whole genome shotgun (WGS) entry which is preliminary data.</text>
</comment>
<evidence type="ECO:0000313" key="2">
    <source>
        <dbReference type="EMBL" id="MTD93583.1"/>
    </source>
</evidence>
<dbReference type="Proteomes" id="UP000440694">
    <property type="component" value="Unassembled WGS sequence"/>
</dbReference>
<dbReference type="InterPro" id="IPR029063">
    <property type="entry name" value="SAM-dependent_MTases_sf"/>
</dbReference>
<proteinExistence type="predicted"/>
<dbReference type="GO" id="GO:0008168">
    <property type="term" value="F:methyltransferase activity"/>
    <property type="evidence" value="ECO:0007669"/>
    <property type="project" value="UniProtKB-KW"/>
</dbReference>
<dbReference type="SUPFAM" id="SSF53335">
    <property type="entry name" value="S-adenosyl-L-methionine-dependent methyltransferases"/>
    <property type="match status" value="1"/>
</dbReference>
<keyword evidence="3" id="KW-1185">Reference proteome</keyword>
<dbReference type="CDD" id="cd02440">
    <property type="entry name" value="AdoMet_MTases"/>
    <property type="match status" value="1"/>
</dbReference>
<protein>
    <submittedName>
        <fullName evidence="2">FkbM family methyltransferase</fullName>
    </submittedName>
</protein>
<reference evidence="2 3" key="1">
    <citation type="submission" date="2019-11" db="EMBL/GenBank/DDBJ databases">
        <title>Identification of a novel strain.</title>
        <authorList>
            <person name="Xu Q."/>
            <person name="Wang G."/>
        </authorList>
    </citation>
    <scope>NUCLEOTIDE SEQUENCE [LARGE SCALE GENOMIC DNA]</scope>
    <source>
        <strain evidence="3">xq</strain>
    </source>
</reference>
<dbReference type="RefSeq" id="WP_154738111.1">
    <property type="nucleotide sequence ID" value="NZ_WMBQ01000001.1"/>
</dbReference>
<gene>
    <name evidence="2" type="ORF">GIW81_04450</name>
</gene>
<name>A0A6I3KGT9_9HYPH</name>
<evidence type="ECO:0000313" key="3">
    <source>
        <dbReference type="Proteomes" id="UP000440694"/>
    </source>
</evidence>
<sequence>MNPIRMIKRAVNRLRSEARVNGIVLPIDRSVLSPRMELTLAAGRYERRERALSARIIRPGDVVLELGAGLGFLSSYLRKFTGAGKIVCVEANPNLIPYISRVHALNGIDGIELLNGVVVPRADGAASIPFYCRRDFWASSLDPSSPFESVVSVGVLSFPDILDRHRPDVLVMDIEGGELELLTAASAGSIRAAVIETHPGHYGPDGLRAIEANFARLGFVEDAAGRDRDVRTFVRPR</sequence>
<dbReference type="AlphaFoldDB" id="A0A6I3KGT9"/>
<dbReference type="GO" id="GO:0032259">
    <property type="term" value="P:methylation"/>
    <property type="evidence" value="ECO:0007669"/>
    <property type="project" value="UniProtKB-KW"/>
</dbReference>
<organism evidence="2 3">
    <name type="scientific">Hyphomicrobium album</name>
    <dbReference type="NCBI Taxonomy" id="2665159"/>
    <lineage>
        <taxon>Bacteria</taxon>
        <taxon>Pseudomonadati</taxon>
        <taxon>Pseudomonadota</taxon>
        <taxon>Alphaproteobacteria</taxon>
        <taxon>Hyphomicrobiales</taxon>
        <taxon>Hyphomicrobiaceae</taxon>
        <taxon>Hyphomicrobium</taxon>
    </lineage>
</organism>
<accession>A0A6I3KGT9</accession>
<dbReference type="NCBIfam" id="TIGR01444">
    <property type="entry name" value="fkbM_fam"/>
    <property type="match status" value="1"/>
</dbReference>
<dbReference type="Gene3D" id="3.40.50.150">
    <property type="entry name" value="Vaccinia Virus protein VP39"/>
    <property type="match status" value="1"/>
</dbReference>
<feature type="domain" description="Methyltransferase FkbM" evidence="1">
    <location>
        <begin position="67"/>
        <end position="218"/>
    </location>
</feature>